<feature type="region of interest" description="Disordered" evidence="1">
    <location>
        <begin position="1"/>
        <end position="87"/>
    </location>
</feature>
<proteinExistence type="predicted"/>
<feature type="region of interest" description="Disordered" evidence="1">
    <location>
        <begin position="626"/>
        <end position="788"/>
    </location>
</feature>
<accession>A0ABR4L698</accession>
<dbReference type="GeneID" id="98159194"/>
<feature type="compositionally biased region" description="Basic and acidic residues" evidence="1">
    <location>
        <begin position="663"/>
        <end position="679"/>
    </location>
</feature>
<feature type="compositionally biased region" description="Acidic residues" evidence="1">
    <location>
        <begin position="778"/>
        <end position="788"/>
    </location>
</feature>
<dbReference type="EMBL" id="JBFXLR010000002">
    <property type="protein sequence ID" value="KAL2860016.1"/>
    <property type="molecule type" value="Genomic_DNA"/>
</dbReference>
<sequence>MATRRRARPHQSMNDLLNDDNNSGTRRDKSLVHNPKPHFDQHEAGEHGSSSRYKPAEPRWEQGLPPMLKREPPGQERRQRQPENLPNDLERLTAQTILNPAISKDVTVHFDMDVTDDVGCLLEEFSRLKRLGDFQAAAQYFDENLGGFTDVVPVVIEYADMLVEQGAYQRLEDFLRPHHQLLQRIRKVGLDFTDEERYTFLYRLNLRLLNAYASMHLTGDTAKPSHAVHAVADALSLVSRDRAPPLASLDSAEVQIFAYALKILSWIERETDSNPESEFDYWANCNHLYEPLIAMGQVWDARDLICALIESEGASNTWDIMFQTDIESPGAFTKLLADWNTEQYDEATYLAILDILVHASNALSSCTFSAPTPEDLSLAARCLNHARDIATCLKENNPDLVHCRSYLAWILAETQLRRKRRPTGSDLGRHLSGYPGLTVWTNTLPIYLPIRSENPTWCPPSGTPEQIRTSDDELLEAAVETAMGREDYTTEVACLAELIYRGTGGPQIREQRLSRMYDLQFRCQRDVLNAQHTCLSRFLTRSNDQDRRALLADINELQRHIPNEVPYTPILTSWCMQVVEKSIKYQTSGPTLQPPSSNNAWSSGRDLPQYIKDQLTARGLARSYGLDLDDTDTFGHRRTTYYSRSPERANRFGPIHPPPPSTGRRESYERERPTRDPRIYDPLNSRKVVPSKSIITPTRNIRDPIGISGSESERDDEEPGDTLVRRVRGPVVYHRPADSDGAEEVEEQEKEGDSEDAGKSEESEGEMKPPVRQNTVEIADESEVDEEV</sequence>
<feature type="compositionally biased region" description="Basic and acidic residues" evidence="1">
    <location>
        <begin position="756"/>
        <end position="769"/>
    </location>
</feature>
<feature type="compositionally biased region" description="Basic and acidic residues" evidence="1">
    <location>
        <begin position="25"/>
        <end position="46"/>
    </location>
</feature>
<feature type="compositionally biased region" description="Acidic residues" evidence="1">
    <location>
        <begin position="740"/>
        <end position="755"/>
    </location>
</feature>
<evidence type="ECO:0000313" key="2">
    <source>
        <dbReference type="EMBL" id="KAL2860016.1"/>
    </source>
</evidence>
<organism evidence="2 3">
    <name type="scientific">Aspergillus pseudodeflectus</name>
    <dbReference type="NCBI Taxonomy" id="176178"/>
    <lineage>
        <taxon>Eukaryota</taxon>
        <taxon>Fungi</taxon>
        <taxon>Dikarya</taxon>
        <taxon>Ascomycota</taxon>
        <taxon>Pezizomycotina</taxon>
        <taxon>Eurotiomycetes</taxon>
        <taxon>Eurotiomycetidae</taxon>
        <taxon>Eurotiales</taxon>
        <taxon>Aspergillaceae</taxon>
        <taxon>Aspergillus</taxon>
        <taxon>Aspergillus subgen. Nidulantes</taxon>
    </lineage>
</organism>
<evidence type="ECO:0000256" key="1">
    <source>
        <dbReference type="SAM" id="MobiDB-lite"/>
    </source>
</evidence>
<protein>
    <submittedName>
        <fullName evidence="2">Uncharacterized protein</fullName>
    </submittedName>
</protein>
<gene>
    <name evidence="2" type="ORF">BJX68DRAFT_260987</name>
</gene>
<feature type="compositionally biased region" description="Basic and acidic residues" evidence="1">
    <location>
        <begin position="68"/>
        <end position="81"/>
    </location>
</feature>
<dbReference type="Proteomes" id="UP001610444">
    <property type="component" value="Unassembled WGS sequence"/>
</dbReference>
<comment type="caution">
    <text evidence="2">The sequence shown here is derived from an EMBL/GenBank/DDBJ whole genome shotgun (WGS) entry which is preliminary data.</text>
</comment>
<name>A0ABR4L698_9EURO</name>
<keyword evidence="3" id="KW-1185">Reference proteome</keyword>
<reference evidence="2 3" key="1">
    <citation type="submission" date="2024-07" db="EMBL/GenBank/DDBJ databases">
        <title>Section-level genome sequencing and comparative genomics of Aspergillus sections Usti and Cavernicolus.</title>
        <authorList>
            <consortium name="Lawrence Berkeley National Laboratory"/>
            <person name="Nybo J.L."/>
            <person name="Vesth T.C."/>
            <person name="Theobald S."/>
            <person name="Frisvad J.C."/>
            <person name="Larsen T.O."/>
            <person name="Kjaerboelling I."/>
            <person name="Rothschild-Mancinelli K."/>
            <person name="Lyhne E.K."/>
            <person name="Kogle M.E."/>
            <person name="Barry K."/>
            <person name="Clum A."/>
            <person name="Na H."/>
            <person name="Ledsgaard L."/>
            <person name="Lin J."/>
            <person name="Lipzen A."/>
            <person name="Kuo A."/>
            <person name="Riley R."/>
            <person name="Mondo S."/>
            <person name="LaButti K."/>
            <person name="Haridas S."/>
            <person name="Pangalinan J."/>
            <person name="Salamov A.A."/>
            <person name="Simmons B.A."/>
            <person name="Magnuson J.K."/>
            <person name="Chen J."/>
            <person name="Drula E."/>
            <person name="Henrissat B."/>
            <person name="Wiebenga A."/>
            <person name="Lubbers R.J."/>
            <person name="Gomes A.C."/>
            <person name="Macurrencykelacurrency M.R."/>
            <person name="Stajich J."/>
            <person name="Grigoriev I.V."/>
            <person name="Mortensen U.H."/>
            <person name="De vries R.P."/>
            <person name="Baker S.E."/>
            <person name="Andersen M.R."/>
        </authorList>
    </citation>
    <scope>NUCLEOTIDE SEQUENCE [LARGE SCALE GENOMIC DNA]</scope>
    <source>
        <strain evidence="2 3">CBS 756.74</strain>
    </source>
</reference>
<dbReference type="RefSeq" id="XP_070904707.1">
    <property type="nucleotide sequence ID" value="XM_071044030.1"/>
</dbReference>
<evidence type="ECO:0000313" key="3">
    <source>
        <dbReference type="Proteomes" id="UP001610444"/>
    </source>
</evidence>